<dbReference type="Proteomes" id="UP000637774">
    <property type="component" value="Unassembled WGS sequence"/>
</dbReference>
<organism evidence="1 2">
    <name type="scientific">Hymenobacter frigidus</name>
    <dbReference type="NCBI Taxonomy" id="1524095"/>
    <lineage>
        <taxon>Bacteria</taxon>
        <taxon>Pseudomonadati</taxon>
        <taxon>Bacteroidota</taxon>
        <taxon>Cytophagia</taxon>
        <taxon>Cytophagales</taxon>
        <taxon>Hymenobacteraceae</taxon>
        <taxon>Hymenobacter</taxon>
    </lineage>
</organism>
<evidence type="ECO:0000313" key="2">
    <source>
        <dbReference type="Proteomes" id="UP000637774"/>
    </source>
</evidence>
<proteinExistence type="predicted"/>
<accession>A0ABQ2AL47</accession>
<dbReference type="EMBL" id="BMGY01000073">
    <property type="protein sequence ID" value="GGH91469.1"/>
    <property type="molecule type" value="Genomic_DNA"/>
</dbReference>
<comment type="caution">
    <text evidence="1">The sequence shown here is derived from an EMBL/GenBank/DDBJ whole genome shotgun (WGS) entry which is preliminary data.</text>
</comment>
<reference evidence="2" key="1">
    <citation type="journal article" date="2019" name="Int. J. Syst. Evol. Microbiol.">
        <title>The Global Catalogue of Microorganisms (GCM) 10K type strain sequencing project: providing services to taxonomists for standard genome sequencing and annotation.</title>
        <authorList>
            <consortium name="The Broad Institute Genomics Platform"/>
            <consortium name="The Broad Institute Genome Sequencing Center for Infectious Disease"/>
            <person name="Wu L."/>
            <person name="Ma J."/>
        </authorList>
    </citation>
    <scope>NUCLEOTIDE SEQUENCE [LARGE SCALE GENOMIC DNA]</scope>
    <source>
        <strain evidence="2">CGMCC 1.14966</strain>
    </source>
</reference>
<dbReference type="InterPro" id="IPR010862">
    <property type="entry name" value="DUF1493"/>
</dbReference>
<sequence>MEPSLSTALVDFIREQSGVSSSETIAAHTRLQDDLGVYGDDANDLLLAYAKTFHVDVTQFPAADYFDGEGLDVLAWFRPVKPQRKELTVGHLQRGIEAQRLDETITQGA</sequence>
<keyword evidence="2" id="KW-1185">Reference proteome</keyword>
<gene>
    <name evidence="1" type="ORF">GCM10011495_39650</name>
</gene>
<dbReference type="Pfam" id="PF07377">
    <property type="entry name" value="DUF1493"/>
    <property type="match status" value="1"/>
</dbReference>
<dbReference type="RefSeq" id="WP_188563836.1">
    <property type="nucleotide sequence ID" value="NZ_BMGY01000073.1"/>
</dbReference>
<evidence type="ECO:0008006" key="3">
    <source>
        <dbReference type="Google" id="ProtNLM"/>
    </source>
</evidence>
<protein>
    <recommendedName>
        <fullName evidence="3">DUF1493 family protein</fullName>
    </recommendedName>
</protein>
<evidence type="ECO:0000313" key="1">
    <source>
        <dbReference type="EMBL" id="GGH91469.1"/>
    </source>
</evidence>
<name>A0ABQ2AL47_9BACT</name>